<evidence type="ECO:0000259" key="4">
    <source>
        <dbReference type="Pfam" id="PF13439"/>
    </source>
</evidence>
<dbReference type="PANTHER" id="PTHR45947:SF3">
    <property type="entry name" value="SULFOQUINOVOSYL TRANSFERASE SQD2"/>
    <property type="match status" value="1"/>
</dbReference>
<protein>
    <submittedName>
        <fullName evidence="5">Phosphatidylinositol alpha 1,6-mannosyltransferase</fullName>
        <ecNumber evidence="5">2.4.1.-</ecNumber>
    </submittedName>
</protein>
<evidence type="ECO:0000256" key="1">
    <source>
        <dbReference type="ARBA" id="ARBA00022676"/>
    </source>
</evidence>
<dbReference type="Pfam" id="PF13439">
    <property type="entry name" value="Glyco_transf_4"/>
    <property type="match status" value="1"/>
</dbReference>
<keyword evidence="6" id="KW-1185">Reference proteome</keyword>
<dbReference type="InterPro" id="IPR001296">
    <property type="entry name" value="Glyco_trans_1"/>
</dbReference>
<feature type="domain" description="Glycosyltransferase subfamily 4-like N-terminal" evidence="4">
    <location>
        <begin position="12"/>
        <end position="178"/>
    </location>
</feature>
<dbReference type="Proteomes" id="UP001183619">
    <property type="component" value="Unassembled WGS sequence"/>
</dbReference>
<evidence type="ECO:0000256" key="2">
    <source>
        <dbReference type="ARBA" id="ARBA00022679"/>
    </source>
</evidence>
<organism evidence="5 6">
    <name type="scientific">Corynebacterium felinum</name>
    <dbReference type="NCBI Taxonomy" id="131318"/>
    <lineage>
        <taxon>Bacteria</taxon>
        <taxon>Bacillati</taxon>
        <taxon>Actinomycetota</taxon>
        <taxon>Actinomycetes</taxon>
        <taxon>Mycobacteriales</taxon>
        <taxon>Corynebacteriaceae</taxon>
        <taxon>Corynebacterium</taxon>
    </lineage>
</organism>
<feature type="domain" description="Glycosyl transferase family 1" evidence="3">
    <location>
        <begin position="189"/>
        <end position="343"/>
    </location>
</feature>
<sequence>MAIVAESFLPTVNGVSRSVAQIAQHLRKGGHEAIIIAPGVREDQDEYFCGFAVVRLPMMRVPLINSFPVGVPTPALVHALDRFRPDIVHVASPFVVGAVGVWAAKRRNIPVIGVFQTDVAGFATRYHLSWLTRAAWAWTRRIHNACDRTLAPSYAAQHALTQHGICKVMRWGRGVDAELFHPSKSNATLHQRWSESGRKLVVGYVGRLAAEKGIHRLSTLNQHPNYQLVIVGDGPEHHRLQQQLPTAIFTGTLTGENLAAAYASFDIFIHPGEFETFCQTIQESQAAGTPVIAPHAGGPIDLITHGETGYLIDLEHFHTQLAHTLDMLSNHGQRKRIADAARAHVLQRSWENICAQLIDHYTDVCAEKQDVRIS</sequence>
<dbReference type="EC" id="2.4.1.-" evidence="5"/>
<evidence type="ECO:0000259" key="3">
    <source>
        <dbReference type="Pfam" id="PF00534"/>
    </source>
</evidence>
<dbReference type="EMBL" id="JAVDYF010000001">
    <property type="protein sequence ID" value="MDR7354583.1"/>
    <property type="molecule type" value="Genomic_DNA"/>
</dbReference>
<dbReference type="SUPFAM" id="SSF53756">
    <property type="entry name" value="UDP-Glycosyltransferase/glycogen phosphorylase"/>
    <property type="match status" value="1"/>
</dbReference>
<dbReference type="PANTHER" id="PTHR45947">
    <property type="entry name" value="SULFOQUINOVOSYL TRANSFERASE SQD2"/>
    <property type="match status" value="1"/>
</dbReference>
<comment type="caution">
    <text evidence="5">The sequence shown here is derived from an EMBL/GenBank/DDBJ whole genome shotgun (WGS) entry which is preliminary data.</text>
</comment>
<keyword evidence="2 5" id="KW-0808">Transferase</keyword>
<dbReference type="CDD" id="cd03814">
    <property type="entry name" value="GT4-like"/>
    <property type="match status" value="1"/>
</dbReference>
<gene>
    <name evidence="5" type="ORF">J2S37_001121</name>
</gene>
<dbReference type="Pfam" id="PF00534">
    <property type="entry name" value="Glycos_transf_1"/>
    <property type="match status" value="1"/>
</dbReference>
<reference evidence="5 6" key="1">
    <citation type="submission" date="2023-07" db="EMBL/GenBank/DDBJ databases">
        <title>Sequencing the genomes of 1000 actinobacteria strains.</title>
        <authorList>
            <person name="Klenk H.-P."/>
        </authorList>
    </citation>
    <scope>NUCLEOTIDE SEQUENCE [LARGE SCALE GENOMIC DNA]</scope>
    <source>
        <strain evidence="5 6">DSM 44508</strain>
    </source>
</reference>
<dbReference type="InterPro" id="IPR028098">
    <property type="entry name" value="Glyco_trans_4-like_N"/>
</dbReference>
<evidence type="ECO:0000313" key="6">
    <source>
        <dbReference type="Proteomes" id="UP001183619"/>
    </source>
</evidence>
<keyword evidence="1 5" id="KW-0328">Glycosyltransferase</keyword>
<dbReference type="InterPro" id="IPR050194">
    <property type="entry name" value="Glycosyltransferase_grp1"/>
</dbReference>
<proteinExistence type="predicted"/>
<evidence type="ECO:0000313" key="5">
    <source>
        <dbReference type="EMBL" id="MDR7354583.1"/>
    </source>
</evidence>
<dbReference type="GO" id="GO:0016757">
    <property type="term" value="F:glycosyltransferase activity"/>
    <property type="evidence" value="ECO:0007669"/>
    <property type="project" value="UniProtKB-KW"/>
</dbReference>
<dbReference type="Gene3D" id="3.40.50.2000">
    <property type="entry name" value="Glycogen Phosphorylase B"/>
    <property type="match status" value="2"/>
</dbReference>
<accession>A0ABU2BA11</accession>
<name>A0ABU2BA11_9CORY</name>